<sequence>MTSDHGWEITSHFCDNCGVTIYRSGGSPTVDGLIVTSDRLS</sequence>
<dbReference type="HOGENOM" id="CLU_3279453_0_0_1"/>
<accession>W2S9K2</accession>
<evidence type="ECO:0000313" key="1">
    <source>
        <dbReference type="EMBL" id="ETN45381.1"/>
    </source>
</evidence>
<dbReference type="OrthoDB" id="428768at2759"/>
<dbReference type="RefSeq" id="XP_008712109.1">
    <property type="nucleotide sequence ID" value="XM_008713887.1"/>
</dbReference>
<gene>
    <name evidence="1" type="ORF">HMPREF1541_09212</name>
</gene>
<evidence type="ECO:0000313" key="2">
    <source>
        <dbReference type="Proteomes" id="UP000030752"/>
    </source>
</evidence>
<dbReference type="GeneID" id="19976551"/>
<dbReference type="VEuPathDB" id="FungiDB:HMPREF1541_09212"/>
<dbReference type="InParanoid" id="W2S9K2"/>
<evidence type="ECO:0008006" key="3">
    <source>
        <dbReference type="Google" id="ProtNLM"/>
    </source>
</evidence>
<organism evidence="1 2">
    <name type="scientific">Cyphellophora europaea (strain CBS 101466)</name>
    <name type="common">Phialophora europaea</name>
    <dbReference type="NCBI Taxonomy" id="1220924"/>
    <lineage>
        <taxon>Eukaryota</taxon>
        <taxon>Fungi</taxon>
        <taxon>Dikarya</taxon>
        <taxon>Ascomycota</taxon>
        <taxon>Pezizomycotina</taxon>
        <taxon>Eurotiomycetes</taxon>
        <taxon>Chaetothyriomycetidae</taxon>
        <taxon>Chaetothyriales</taxon>
        <taxon>Cyphellophoraceae</taxon>
        <taxon>Cyphellophora</taxon>
    </lineage>
</organism>
<dbReference type="EMBL" id="KB822712">
    <property type="protein sequence ID" value="ETN45381.1"/>
    <property type="molecule type" value="Genomic_DNA"/>
</dbReference>
<dbReference type="Proteomes" id="UP000030752">
    <property type="component" value="Unassembled WGS sequence"/>
</dbReference>
<protein>
    <recommendedName>
        <fullName evidence="3">CENP-V/GFA domain-containing protein</fullName>
    </recommendedName>
</protein>
<reference evidence="1 2" key="1">
    <citation type="submission" date="2013-03" db="EMBL/GenBank/DDBJ databases">
        <title>The Genome Sequence of Phialophora europaea CBS 101466.</title>
        <authorList>
            <consortium name="The Broad Institute Genomics Platform"/>
            <person name="Cuomo C."/>
            <person name="de Hoog S."/>
            <person name="Gorbushina A."/>
            <person name="Walker B."/>
            <person name="Young S.K."/>
            <person name="Zeng Q."/>
            <person name="Gargeya S."/>
            <person name="Fitzgerald M."/>
            <person name="Haas B."/>
            <person name="Abouelleil A."/>
            <person name="Allen A.W."/>
            <person name="Alvarado L."/>
            <person name="Arachchi H.M."/>
            <person name="Berlin A.M."/>
            <person name="Chapman S.B."/>
            <person name="Gainer-Dewar J."/>
            <person name="Goldberg J."/>
            <person name="Griggs A."/>
            <person name="Gujja S."/>
            <person name="Hansen M."/>
            <person name="Howarth C."/>
            <person name="Imamovic A."/>
            <person name="Ireland A."/>
            <person name="Larimer J."/>
            <person name="McCowan C."/>
            <person name="Murphy C."/>
            <person name="Pearson M."/>
            <person name="Poon T.W."/>
            <person name="Priest M."/>
            <person name="Roberts A."/>
            <person name="Saif S."/>
            <person name="Shea T."/>
            <person name="Sisk P."/>
            <person name="Sykes S."/>
            <person name="Wortman J."/>
            <person name="Nusbaum C."/>
            <person name="Birren B."/>
        </authorList>
    </citation>
    <scope>NUCLEOTIDE SEQUENCE [LARGE SCALE GENOMIC DNA]</scope>
    <source>
        <strain evidence="1 2">CBS 101466</strain>
    </source>
</reference>
<name>W2S9K2_CYPE1</name>
<keyword evidence="2" id="KW-1185">Reference proteome</keyword>
<proteinExistence type="predicted"/>
<dbReference type="AlphaFoldDB" id="W2S9K2"/>